<organism evidence="3 4">
    <name type="scientific">Georgfuchsia toluolica</name>
    <dbReference type="NCBI Taxonomy" id="424218"/>
    <lineage>
        <taxon>Bacteria</taxon>
        <taxon>Pseudomonadati</taxon>
        <taxon>Pseudomonadota</taxon>
        <taxon>Betaproteobacteria</taxon>
        <taxon>Nitrosomonadales</taxon>
        <taxon>Sterolibacteriaceae</taxon>
        <taxon>Georgfuchsia</taxon>
    </lineage>
</organism>
<feature type="region of interest" description="Disordered" evidence="1">
    <location>
        <begin position="140"/>
        <end position="173"/>
    </location>
</feature>
<dbReference type="CDD" id="cd01045">
    <property type="entry name" value="Ferritin_like_AB"/>
    <property type="match status" value="1"/>
</dbReference>
<dbReference type="SUPFAM" id="SSF47240">
    <property type="entry name" value="Ferritin-like"/>
    <property type="match status" value="1"/>
</dbReference>
<proteinExistence type="predicted"/>
<name>A0A916J735_9PROT</name>
<dbReference type="Pfam" id="PF02915">
    <property type="entry name" value="Rubrerythrin"/>
    <property type="match status" value="1"/>
</dbReference>
<sequence length="173" mass="19799">MATQLDVSKLNLQDALDLAVLIEKEAEERYLLFVAQLGERYRGDATDFFSMMARNEQRHGTELAQKRRALFGDAPARVTADMIEDIEAPDTGKPRPFMSPRHALNVAMESEVKAYDFFDQTLPGIQDQAVRKLFEELRDEEKEHQRLLTEQMPKYPDTLEPDVDAEDVDTPAL</sequence>
<dbReference type="EMBL" id="CAJQUM010000001">
    <property type="protein sequence ID" value="CAG4884653.1"/>
    <property type="molecule type" value="Genomic_DNA"/>
</dbReference>
<protein>
    <submittedName>
        <fullName evidence="3">Rubrerythrin</fullName>
    </submittedName>
</protein>
<gene>
    <name evidence="3" type="ORF">GTOL_12536</name>
</gene>
<accession>A0A916J735</accession>
<dbReference type="Gene3D" id="1.20.1260.10">
    <property type="match status" value="1"/>
</dbReference>
<evidence type="ECO:0000259" key="2">
    <source>
        <dbReference type="Pfam" id="PF02915"/>
    </source>
</evidence>
<dbReference type="Proteomes" id="UP000742786">
    <property type="component" value="Unassembled WGS sequence"/>
</dbReference>
<feature type="compositionally biased region" description="Acidic residues" evidence="1">
    <location>
        <begin position="159"/>
        <end position="173"/>
    </location>
</feature>
<dbReference type="GO" id="GO:0046872">
    <property type="term" value="F:metal ion binding"/>
    <property type="evidence" value="ECO:0007669"/>
    <property type="project" value="InterPro"/>
</dbReference>
<dbReference type="InterPro" id="IPR009078">
    <property type="entry name" value="Ferritin-like_SF"/>
</dbReference>
<dbReference type="InterPro" id="IPR012347">
    <property type="entry name" value="Ferritin-like"/>
</dbReference>
<comment type="caution">
    <text evidence="3">The sequence shown here is derived from an EMBL/GenBank/DDBJ whole genome shotgun (WGS) entry which is preliminary data.</text>
</comment>
<dbReference type="PANTHER" id="PTHR33531:SF7">
    <property type="entry name" value="HYPOTHETICAL MEMBRANE PROTEIN, CONSERVED"/>
    <property type="match status" value="1"/>
</dbReference>
<evidence type="ECO:0000256" key="1">
    <source>
        <dbReference type="SAM" id="MobiDB-lite"/>
    </source>
</evidence>
<reference evidence="3" key="1">
    <citation type="submission" date="2021-04" db="EMBL/GenBank/DDBJ databases">
        <authorList>
            <person name="Hornung B."/>
        </authorList>
    </citation>
    <scope>NUCLEOTIDE SEQUENCE</scope>
    <source>
        <strain evidence="3">G5G6</strain>
    </source>
</reference>
<keyword evidence="4" id="KW-1185">Reference proteome</keyword>
<dbReference type="InterPro" id="IPR003251">
    <property type="entry name" value="Rr_diiron-bd_dom"/>
</dbReference>
<evidence type="ECO:0000313" key="3">
    <source>
        <dbReference type="EMBL" id="CAG4884653.1"/>
    </source>
</evidence>
<dbReference type="PANTHER" id="PTHR33531">
    <property type="entry name" value="RUBRERYTHRIN SUBFAMILY"/>
    <property type="match status" value="1"/>
</dbReference>
<dbReference type="GO" id="GO:0016491">
    <property type="term" value="F:oxidoreductase activity"/>
    <property type="evidence" value="ECO:0007669"/>
    <property type="project" value="InterPro"/>
</dbReference>
<dbReference type="AlphaFoldDB" id="A0A916J735"/>
<feature type="domain" description="Rubrerythrin diiron-binding" evidence="2">
    <location>
        <begin position="14"/>
        <end position="149"/>
    </location>
</feature>
<evidence type="ECO:0000313" key="4">
    <source>
        <dbReference type="Proteomes" id="UP000742786"/>
    </source>
</evidence>